<sequence length="52" mass="5771">MFQSGFTTNQGVLSSILTKKDDIVISDELNHASIIDGIRLTKADKKVYSHSF</sequence>
<evidence type="ECO:0000256" key="1">
    <source>
        <dbReference type="ARBA" id="ARBA00001933"/>
    </source>
</evidence>
<reference evidence="5 6" key="1">
    <citation type="submission" date="2019-12" db="EMBL/GenBank/DDBJ databases">
        <title>Full genome sequence of a Bacillus safensis strain isolated from commercially available natto in Indonesia.</title>
        <authorList>
            <person name="Yoshida M."/>
            <person name="Uomi M."/>
            <person name="Waturangi D."/>
            <person name="Ekaputri J.J."/>
            <person name="Setiamarga D.H.E."/>
        </authorList>
    </citation>
    <scope>NUCLEOTIDE SEQUENCE [LARGE SCALE GENOMIC DNA]</scope>
    <source>
        <strain evidence="5 6">IDN1</strain>
    </source>
</reference>
<feature type="domain" description="Aminotransferase class I/classII large" evidence="4">
    <location>
        <begin position="2"/>
        <end position="49"/>
    </location>
</feature>
<accession>A0A5S9MBL2</accession>
<dbReference type="PANTHER" id="PTHR13693:SF3">
    <property type="entry name" value="LD36009P"/>
    <property type="match status" value="1"/>
</dbReference>
<dbReference type="SUPFAM" id="SSF53383">
    <property type="entry name" value="PLP-dependent transferases"/>
    <property type="match status" value="1"/>
</dbReference>
<evidence type="ECO:0000313" key="6">
    <source>
        <dbReference type="Proteomes" id="UP000464658"/>
    </source>
</evidence>
<organism evidence="5 6">
    <name type="scientific">Bacillus safensis</name>
    <dbReference type="NCBI Taxonomy" id="561879"/>
    <lineage>
        <taxon>Bacteria</taxon>
        <taxon>Bacillati</taxon>
        <taxon>Bacillota</taxon>
        <taxon>Bacilli</taxon>
        <taxon>Bacillales</taxon>
        <taxon>Bacillaceae</taxon>
        <taxon>Bacillus</taxon>
    </lineage>
</organism>
<evidence type="ECO:0000256" key="3">
    <source>
        <dbReference type="ARBA" id="ARBA00022679"/>
    </source>
</evidence>
<dbReference type="EMBL" id="AP021906">
    <property type="protein sequence ID" value="BBP89544.1"/>
    <property type="molecule type" value="Genomic_DNA"/>
</dbReference>
<dbReference type="PANTHER" id="PTHR13693">
    <property type="entry name" value="CLASS II AMINOTRANSFERASE/8-AMINO-7-OXONONANOATE SYNTHASE"/>
    <property type="match status" value="1"/>
</dbReference>
<protein>
    <recommendedName>
        <fullName evidence="4">Aminotransferase class I/classII large domain-containing protein</fullName>
    </recommendedName>
</protein>
<dbReference type="Proteomes" id="UP000464658">
    <property type="component" value="Chromosome"/>
</dbReference>
<gene>
    <name evidence="5" type="ORF">BsIDN1_31620</name>
</gene>
<dbReference type="AlphaFoldDB" id="A0A5S9MBL2"/>
<dbReference type="GO" id="GO:0030170">
    <property type="term" value="F:pyridoxal phosphate binding"/>
    <property type="evidence" value="ECO:0007669"/>
    <property type="project" value="InterPro"/>
</dbReference>
<dbReference type="Gene3D" id="3.40.640.10">
    <property type="entry name" value="Type I PLP-dependent aspartate aminotransferase-like (Major domain)"/>
    <property type="match status" value="1"/>
</dbReference>
<dbReference type="InterPro" id="IPR004839">
    <property type="entry name" value="Aminotransferase_I/II_large"/>
</dbReference>
<keyword evidence="3" id="KW-0808">Transferase</keyword>
<dbReference type="InterPro" id="IPR050087">
    <property type="entry name" value="AON_synthase_class-II"/>
</dbReference>
<dbReference type="GO" id="GO:0016740">
    <property type="term" value="F:transferase activity"/>
    <property type="evidence" value="ECO:0007669"/>
    <property type="project" value="UniProtKB-KW"/>
</dbReference>
<name>A0A5S9MBL2_BACIA</name>
<dbReference type="InterPro" id="IPR015424">
    <property type="entry name" value="PyrdxlP-dep_Trfase"/>
</dbReference>
<proteinExistence type="predicted"/>
<comment type="cofactor">
    <cofactor evidence="1">
        <name>pyridoxal 5'-phosphate</name>
        <dbReference type="ChEBI" id="CHEBI:597326"/>
    </cofactor>
</comment>
<evidence type="ECO:0000313" key="5">
    <source>
        <dbReference type="EMBL" id="BBP89544.1"/>
    </source>
</evidence>
<dbReference type="InterPro" id="IPR015421">
    <property type="entry name" value="PyrdxlP-dep_Trfase_major"/>
</dbReference>
<comment type="subunit">
    <text evidence="2">Homodimer.</text>
</comment>
<evidence type="ECO:0000259" key="4">
    <source>
        <dbReference type="Pfam" id="PF00155"/>
    </source>
</evidence>
<dbReference type="Pfam" id="PF00155">
    <property type="entry name" value="Aminotran_1_2"/>
    <property type="match status" value="1"/>
</dbReference>
<evidence type="ECO:0000256" key="2">
    <source>
        <dbReference type="ARBA" id="ARBA00011738"/>
    </source>
</evidence>